<evidence type="ECO:0000313" key="2">
    <source>
        <dbReference type="Proteomes" id="UP000188627"/>
    </source>
</evidence>
<organism evidence="1 2">
    <name type="scientific">Salinivibrio sharmensis</name>
    <dbReference type="NCBI Taxonomy" id="390883"/>
    <lineage>
        <taxon>Bacteria</taxon>
        <taxon>Pseudomonadati</taxon>
        <taxon>Pseudomonadota</taxon>
        <taxon>Gammaproteobacteria</taxon>
        <taxon>Vibrionales</taxon>
        <taxon>Vibrionaceae</taxon>
        <taxon>Salinivibrio</taxon>
    </lineage>
</organism>
<dbReference type="InterPro" id="IPR001387">
    <property type="entry name" value="Cro/C1-type_HTH"/>
</dbReference>
<keyword evidence="2" id="KW-1185">Reference proteome</keyword>
<name>A0ABX3KE76_9GAMM</name>
<dbReference type="InterPro" id="IPR009061">
    <property type="entry name" value="DNA-bd_dom_put_sf"/>
</dbReference>
<accession>A0ABX3KE76</accession>
<dbReference type="Proteomes" id="UP000188627">
    <property type="component" value="Unassembled WGS sequence"/>
</dbReference>
<sequence length="70" mass="8111">MFIRQEQLAKEMGVSVSTLWRWRRDGKMPPVVALSSRVVGWQRKDIEQWLKEQTIDANCHRGNSVLASLS</sequence>
<dbReference type="Gene3D" id="1.10.10.10">
    <property type="entry name" value="Winged helix-like DNA-binding domain superfamily/Winged helix DNA-binding domain"/>
    <property type="match status" value="1"/>
</dbReference>
<gene>
    <name evidence="1" type="ORF">BZG74_11470</name>
</gene>
<dbReference type="EMBL" id="MUFC01000011">
    <property type="protein sequence ID" value="OOE87306.1"/>
    <property type="molecule type" value="Genomic_DNA"/>
</dbReference>
<protein>
    <submittedName>
        <fullName evidence="1">Transcriptional regulator</fullName>
    </submittedName>
</protein>
<comment type="caution">
    <text evidence="1">The sequence shown here is derived from an EMBL/GenBank/DDBJ whole genome shotgun (WGS) entry which is preliminary data.</text>
</comment>
<dbReference type="SUPFAM" id="SSF46955">
    <property type="entry name" value="Putative DNA-binding domain"/>
    <property type="match status" value="1"/>
</dbReference>
<evidence type="ECO:0000313" key="1">
    <source>
        <dbReference type="EMBL" id="OOE87306.1"/>
    </source>
</evidence>
<dbReference type="Pfam" id="PF05930">
    <property type="entry name" value="Phage_AlpA"/>
    <property type="match status" value="1"/>
</dbReference>
<reference evidence="2" key="1">
    <citation type="submission" date="2017-01" db="EMBL/GenBank/DDBJ databases">
        <title>Draft genome of the species Salinivibrio sharmensis.</title>
        <authorList>
            <person name="Lopez-Hermoso C."/>
            <person name="De La Haba R."/>
            <person name="Sanchez-Porro C."/>
            <person name="Ventosa A."/>
        </authorList>
    </citation>
    <scope>NUCLEOTIDE SEQUENCE [LARGE SCALE GENOMIC DNA]</scope>
    <source>
        <strain evidence="2">CBH463</strain>
    </source>
</reference>
<dbReference type="InterPro" id="IPR036388">
    <property type="entry name" value="WH-like_DNA-bd_sf"/>
</dbReference>
<proteinExistence type="predicted"/>
<dbReference type="CDD" id="cd00093">
    <property type="entry name" value="HTH_XRE"/>
    <property type="match status" value="1"/>
</dbReference>
<dbReference type="InterPro" id="IPR010260">
    <property type="entry name" value="AlpA"/>
</dbReference>
<dbReference type="RefSeq" id="WP_077772720.1">
    <property type="nucleotide sequence ID" value="NZ_MUFC01000011.1"/>
</dbReference>